<dbReference type="AlphaFoldDB" id="A0A438IQ19"/>
<dbReference type="EMBL" id="QGNW01000091">
    <property type="protein sequence ID" value="RVW98814.1"/>
    <property type="molecule type" value="Genomic_DNA"/>
</dbReference>
<sequence length="96" mass="11260">MLRKVLKESRWTTYYIMHDIKKYEEVRVAEKSRPLPPLLLFDMLPTHYFLCYLQQASPDSWKSHILEQLLSFFSITTPHGLVATGVLCFRQVSVDG</sequence>
<evidence type="ECO:0000313" key="2">
    <source>
        <dbReference type="EMBL" id="RVW98814.1"/>
    </source>
</evidence>
<protein>
    <submittedName>
        <fullName evidence="2">Uncharacterized protein</fullName>
    </submittedName>
</protein>
<dbReference type="Proteomes" id="UP000288805">
    <property type="component" value="Unassembled WGS sequence"/>
</dbReference>
<name>A0A438IQ19_VITVI</name>
<proteinExistence type="predicted"/>
<organism evidence="2 3">
    <name type="scientific">Vitis vinifera</name>
    <name type="common">Grape</name>
    <dbReference type="NCBI Taxonomy" id="29760"/>
    <lineage>
        <taxon>Eukaryota</taxon>
        <taxon>Viridiplantae</taxon>
        <taxon>Streptophyta</taxon>
        <taxon>Embryophyta</taxon>
        <taxon>Tracheophyta</taxon>
        <taxon>Spermatophyta</taxon>
        <taxon>Magnoliopsida</taxon>
        <taxon>eudicotyledons</taxon>
        <taxon>Gunneridae</taxon>
        <taxon>Pentapetalae</taxon>
        <taxon>rosids</taxon>
        <taxon>Vitales</taxon>
        <taxon>Vitaceae</taxon>
        <taxon>Viteae</taxon>
        <taxon>Vitis</taxon>
    </lineage>
</organism>
<gene>
    <name evidence="2" type="ORF">CK203_024057</name>
    <name evidence="1" type="ORF">CK203_085990</name>
</gene>
<evidence type="ECO:0000313" key="1">
    <source>
        <dbReference type="EMBL" id="RVW39700.1"/>
    </source>
</evidence>
<dbReference type="EMBL" id="QGNW01001474">
    <property type="protein sequence ID" value="RVW39700.1"/>
    <property type="molecule type" value="Genomic_DNA"/>
</dbReference>
<reference evidence="2 3" key="1">
    <citation type="journal article" date="2018" name="PLoS Genet.">
        <title>Population sequencing reveals clonal diversity and ancestral inbreeding in the grapevine cultivar Chardonnay.</title>
        <authorList>
            <person name="Roach M.J."/>
            <person name="Johnson D.L."/>
            <person name="Bohlmann J."/>
            <person name="van Vuuren H.J."/>
            <person name="Jones S.J."/>
            <person name="Pretorius I.S."/>
            <person name="Schmidt S.A."/>
            <person name="Borneman A.R."/>
        </authorList>
    </citation>
    <scope>NUCLEOTIDE SEQUENCE [LARGE SCALE GENOMIC DNA]</scope>
    <source>
        <strain evidence="3">cv. Chardonnay</strain>
        <strain evidence="2">I10V1</strain>
        <tissue evidence="2">Leaf</tissue>
    </source>
</reference>
<accession>A0A438IQ19</accession>
<evidence type="ECO:0000313" key="3">
    <source>
        <dbReference type="Proteomes" id="UP000288805"/>
    </source>
</evidence>
<comment type="caution">
    <text evidence="2">The sequence shown here is derived from an EMBL/GenBank/DDBJ whole genome shotgun (WGS) entry which is preliminary data.</text>
</comment>